<proteinExistence type="inferred from homology"/>
<keyword evidence="9" id="KW-1185">Reference proteome</keyword>
<evidence type="ECO:0000313" key="9">
    <source>
        <dbReference type="Proteomes" id="UP000515135"/>
    </source>
</evidence>
<evidence type="ECO:0000256" key="7">
    <source>
        <dbReference type="ARBA" id="ARBA00035302"/>
    </source>
</evidence>
<evidence type="ECO:0000256" key="2">
    <source>
        <dbReference type="ARBA" id="ARBA00008931"/>
    </source>
</evidence>
<keyword evidence="5" id="KW-0496">Mitochondrion</keyword>
<dbReference type="RefSeq" id="XP_019620557.1">
    <property type="nucleotide sequence ID" value="XM_019764998.1"/>
</dbReference>
<evidence type="ECO:0000256" key="8">
    <source>
        <dbReference type="ARBA" id="ARBA00035440"/>
    </source>
</evidence>
<dbReference type="Proteomes" id="UP000515135">
    <property type="component" value="Unplaced"/>
</dbReference>
<dbReference type="GO" id="GO:0005743">
    <property type="term" value="C:mitochondrial inner membrane"/>
    <property type="evidence" value="ECO:0007669"/>
    <property type="project" value="UniProtKB-ARBA"/>
</dbReference>
<evidence type="ECO:0000256" key="6">
    <source>
        <dbReference type="ARBA" id="ARBA00023274"/>
    </source>
</evidence>
<evidence type="ECO:0000313" key="10">
    <source>
        <dbReference type="RefSeq" id="XP_019620557.1"/>
    </source>
</evidence>
<dbReference type="GO" id="GO:0003735">
    <property type="term" value="F:structural constituent of ribosome"/>
    <property type="evidence" value="ECO:0007669"/>
    <property type="project" value="InterPro"/>
</dbReference>
<keyword evidence="6" id="KW-0687">Ribonucleoprotein</keyword>
<dbReference type="GO" id="GO:0032543">
    <property type="term" value="P:mitochondrial translation"/>
    <property type="evidence" value="ECO:0007669"/>
    <property type="project" value="TreeGrafter"/>
</dbReference>
<evidence type="ECO:0000256" key="3">
    <source>
        <dbReference type="ARBA" id="ARBA00022946"/>
    </source>
</evidence>
<evidence type="ECO:0000256" key="5">
    <source>
        <dbReference type="ARBA" id="ARBA00023128"/>
    </source>
</evidence>
<dbReference type="InterPro" id="IPR047873">
    <property type="entry name" value="Ribosomal_uL16"/>
</dbReference>
<dbReference type="OrthoDB" id="268521at2759"/>
<dbReference type="GeneID" id="109467089"/>
<evidence type="ECO:0000256" key="4">
    <source>
        <dbReference type="ARBA" id="ARBA00022980"/>
    </source>
</evidence>
<dbReference type="KEGG" id="bbel:109467089"/>
<comment type="similarity">
    <text evidence="2">Belongs to the universal ribosomal protein uL16 family.</text>
</comment>
<dbReference type="InterPro" id="IPR036920">
    <property type="entry name" value="Ribosomal_uL16_sf"/>
</dbReference>
<dbReference type="InterPro" id="IPR000114">
    <property type="entry name" value="Ribosomal_uL16_bact-type"/>
</dbReference>
<dbReference type="InterPro" id="IPR016180">
    <property type="entry name" value="Ribosomal_uL16_dom"/>
</dbReference>
<name>A0A6P4YPE2_BRABE</name>
<dbReference type="Pfam" id="PF00252">
    <property type="entry name" value="Ribosomal_L16"/>
    <property type="match status" value="1"/>
</dbReference>
<accession>A0A6P4YPE2</accession>
<sequence length="256" mass="29766">MSLLLHRVGNLIGHKTSKLSSIRPQYITGRQVCPPVCVLSAGLKNFPIPKNYDHVEIPEQSKLKFYQRVPDLVKHVREPRGIKMLRGPADPEQSVLIGKQYGIKALSPGLMRWGHFEMIRLTINRRMDTKTMWAKWRIEAPYKPITKKGQGHRMGGGKGAIDHYVTPIKQDRIVVEMGGKMDFEVVYPMLREIAQKLPFEAKPVSQEMLDEEEKEEKWREENNQNEFTFEDVVKKNMMGCSKYISKYDSQWFAKYK</sequence>
<dbReference type="Gene3D" id="3.90.1170.10">
    <property type="entry name" value="Ribosomal protein L10e/L16"/>
    <property type="match status" value="1"/>
</dbReference>
<dbReference type="FunFam" id="3.90.1170.10:FF:000005">
    <property type="entry name" value="39S ribosomal protein L16, mitochondrial"/>
    <property type="match status" value="1"/>
</dbReference>
<comment type="subcellular location">
    <subcellularLocation>
        <location evidence="1">Mitochondrion</location>
    </subcellularLocation>
</comment>
<dbReference type="PANTHER" id="PTHR12220">
    <property type="entry name" value="50S/60S RIBOSOMAL PROTEIN L16"/>
    <property type="match status" value="1"/>
</dbReference>
<protein>
    <recommendedName>
        <fullName evidence="7">Large ribosomal subunit protein uL16m</fullName>
    </recommendedName>
    <alternativeName>
        <fullName evidence="8">39S ribosomal protein L16, mitochondrial</fullName>
    </alternativeName>
</protein>
<keyword evidence="3" id="KW-0809">Transit peptide</keyword>
<dbReference type="CDD" id="cd01433">
    <property type="entry name" value="Ribosomal_L16_L10e"/>
    <property type="match status" value="1"/>
</dbReference>
<dbReference type="GO" id="GO:0005762">
    <property type="term" value="C:mitochondrial large ribosomal subunit"/>
    <property type="evidence" value="ECO:0007669"/>
    <property type="project" value="TreeGrafter"/>
</dbReference>
<dbReference type="GO" id="GO:0019843">
    <property type="term" value="F:rRNA binding"/>
    <property type="evidence" value="ECO:0007669"/>
    <property type="project" value="InterPro"/>
</dbReference>
<reference evidence="10" key="1">
    <citation type="submission" date="2025-08" db="UniProtKB">
        <authorList>
            <consortium name="RefSeq"/>
        </authorList>
    </citation>
    <scope>IDENTIFICATION</scope>
    <source>
        <tissue evidence="10">Gonad</tissue>
    </source>
</reference>
<dbReference type="AlphaFoldDB" id="A0A6P4YPE2"/>
<evidence type="ECO:0000256" key="1">
    <source>
        <dbReference type="ARBA" id="ARBA00004173"/>
    </source>
</evidence>
<dbReference type="SUPFAM" id="SSF54686">
    <property type="entry name" value="Ribosomal protein L16p/L10e"/>
    <property type="match status" value="1"/>
</dbReference>
<keyword evidence="4" id="KW-0689">Ribosomal protein</keyword>
<organism evidence="9 10">
    <name type="scientific">Branchiostoma belcheri</name>
    <name type="common">Amphioxus</name>
    <dbReference type="NCBI Taxonomy" id="7741"/>
    <lineage>
        <taxon>Eukaryota</taxon>
        <taxon>Metazoa</taxon>
        <taxon>Chordata</taxon>
        <taxon>Cephalochordata</taxon>
        <taxon>Leptocardii</taxon>
        <taxon>Amphioxiformes</taxon>
        <taxon>Branchiostomatidae</taxon>
        <taxon>Branchiostoma</taxon>
    </lineage>
</organism>
<gene>
    <name evidence="10" type="primary">LOC109467089</name>
</gene>
<dbReference type="PANTHER" id="PTHR12220:SF13">
    <property type="entry name" value="LARGE RIBOSOMAL SUBUNIT PROTEIN UL16M"/>
    <property type="match status" value="1"/>
</dbReference>